<dbReference type="InterPro" id="IPR015422">
    <property type="entry name" value="PyrdxlP-dep_Trfase_small"/>
</dbReference>
<comment type="caution">
    <text evidence="5">The sequence shown here is derived from an EMBL/GenBank/DDBJ whole genome shotgun (WGS) entry which is preliminary data.</text>
</comment>
<dbReference type="InterPro" id="IPR015421">
    <property type="entry name" value="PyrdxlP-dep_Trfase_major"/>
</dbReference>
<keyword evidence="2 3" id="KW-0663">Pyridoxal phosphate</keyword>
<dbReference type="CDD" id="cd00614">
    <property type="entry name" value="CGS_like"/>
    <property type="match status" value="1"/>
</dbReference>
<organism evidence="5 6">
    <name type="scientific">Candidatus Opimibacter skivensis</name>
    <dbReference type="NCBI Taxonomy" id="2982028"/>
    <lineage>
        <taxon>Bacteria</taxon>
        <taxon>Pseudomonadati</taxon>
        <taxon>Bacteroidota</taxon>
        <taxon>Saprospiria</taxon>
        <taxon>Saprospirales</taxon>
        <taxon>Saprospiraceae</taxon>
        <taxon>Candidatus Opimibacter</taxon>
    </lineage>
</organism>
<comment type="similarity">
    <text evidence="4">Belongs to the trans-sulfuration enzymes family.</text>
</comment>
<dbReference type="GO" id="GO:0008483">
    <property type="term" value="F:transaminase activity"/>
    <property type="evidence" value="ECO:0007669"/>
    <property type="project" value="UniProtKB-KW"/>
</dbReference>
<evidence type="ECO:0000256" key="4">
    <source>
        <dbReference type="RuleBase" id="RU362118"/>
    </source>
</evidence>
<evidence type="ECO:0000256" key="3">
    <source>
        <dbReference type="PIRSR" id="PIRSR001434-2"/>
    </source>
</evidence>
<evidence type="ECO:0000313" key="5">
    <source>
        <dbReference type="EMBL" id="MBK9981507.1"/>
    </source>
</evidence>
<evidence type="ECO:0000256" key="2">
    <source>
        <dbReference type="ARBA" id="ARBA00022898"/>
    </source>
</evidence>
<dbReference type="GO" id="GO:0019346">
    <property type="term" value="P:transsulfuration"/>
    <property type="evidence" value="ECO:0007669"/>
    <property type="project" value="InterPro"/>
</dbReference>
<sequence>MIHFDSLTAREWPDPRTTRPHILPIYATSSFDFDDIEQGIRIFAKEEVGHTYSRYGNPTVDATAAKIAALEGYGTGKETFGLMTNSGMAAVEVLAGGLLKLGDKILTQPNVYGGTTELLQKIVSKRGIEVIYTDLSDTDLVSSILSKDPSIRLVYLETPANPTLACIDIEALATVANHYGRWSAIDNTFATPYLQQPLKAGVNFVMHSTTKYLNGHGNSIAGVVIGQDPDMMKNTLWNHIKLMGSNCSPFEAWLVYQGMKTLPLRMDRHSSNALFVAEQLEKNPKVSKVNYPGLKSHPDHLIAKKQMKAFGGMMSFELKDGLSGVLSALNRLKFCSLAPTLGDVDTLVLHPATSSHLKVDPDIRKKAGITDGLIRISIGIENPQDILEDLMQAIAQSI</sequence>
<dbReference type="PANTHER" id="PTHR11808">
    <property type="entry name" value="TRANS-SULFURATION ENZYME FAMILY MEMBER"/>
    <property type="match status" value="1"/>
</dbReference>
<proteinExistence type="inferred from homology"/>
<dbReference type="EMBL" id="JADKGY010000001">
    <property type="protein sequence ID" value="MBK9981507.1"/>
    <property type="molecule type" value="Genomic_DNA"/>
</dbReference>
<name>A0A9D7XSA4_9BACT</name>
<reference evidence="5 6" key="1">
    <citation type="submission" date="2020-10" db="EMBL/GenBank/DDBJ databases">
        <title>Connecting structure to function with the recovery of over 1000 high-quality activated sludge metagenome-assembled genomes encoding full-length rRNA genes using long-read sequencing.</title>
        <authorList>
            <person name="Singleton C.M."/>
            <person name="Petriglieri F."/>
            <person name="Kristensen J.M."/>
            <person name="Kirkegaard R.H."/>
            <person name="Michaelsen T.Y."/>
            <person name="Andersen M.H."/>
            <person name="Karst S.M."/>
            <person name="Dueholm M.S."/>
            <person name="Nielsen P.H."/>
            <person name="Albertsen M."/>
        </authorList>
    </citation>
    <scope>NUCLEOTIDE SEQUENCE [LARGE SCALE GENOMIC DNA]</scope>
    <source>
        <strain evidence="5">Ribe_18-Q3-R11-54_MAXAC.273</strain>
    </source>
</reference>
<evidence type="ECO:0000313" key="6">
    <source>
        <dbReference type="Proteomes" id="UP000808337"/>
    </source>
</evidence>
<dbReference type="PANTHER" id="PTHR11808:SF80">
    <property type="entry name" value="CYSTATHIONINE GAMMA-LYASE"/>
    <property type="match status" value="1"/>
</dbReference>
<accession>A0A9D7XSA4</accession>
<evidence type="ECO:0000256" key="1">
    <source>
        <dbReference type="ARBA" id="ARBA00001933"/>
    </source>
</evidence>
<dbReference type="Gene3D" id="3.40.640.10">
    <property type="entry name" value="Type I PLP-dependent aspartate aminotransferase-like (Major domain)"/>
    <property type="match status" value="1"/>
</dbReference>
<dbReference type="Gene3D" id="3.90.1150.10">
    <property type="entry name" value="Aspartate Aminotransferase, domain 1"/>
    <property type="match status" value="1"/>
</dbReference>
<keyword evidence="5" id="KW-0032">Aminotransferase</keyword>
<gene>
    <name evidence="5" type="ORF">IPP15_03620</name>
</gene>
<dbReference type="AlphaFoldDB" id="A0A9D7XSA4"/>
<dbReference type="FunFam" id="3.90.1150.10:FF:000033">
    <property type="entry name" value="Cystathionine gamma-synthase"/>
    <property type="match status" value="1"/>
</dbReference>
<feature type="modified residue" description="N6-(pyridoxal phosphate)lysine" evidence="3">
    <location>
        <position position="211"/>
    </location>
</feature>
<dbReference type="GO" id="GO:0009086">
    <property type="term" value="P:methionine biosynthetic process"/>
    <property type="evidence" value="ECO:0007669"/>
    <property type="project" value="UniProtKB-ARBA"/>
</dbReference>
<dbReference type="Pfam" id="PF01053">
    <property type="entry name" value="Cys_Met_Meta_PP"/>
    <property type="match status" value="1"/>
</dbReference>
<dbReference type="InterPro" id="IPR015424">
    <property type="entry name" value="PyrdxlP-dep_Trfase"/>
</dbReference>
<dbReference type="GO" id="GO:0005737">
    <property type="term" value="C:cytoplasm"/>
    <property type="evidence" value="ECO:0007669"/>
    <property type="project" value="TreeGrafter"/>
</dbReference>
<protein>
    <submittedName>
        <fullName evidence="5">Aminotransferase class I/II-fold pyridoxal phosphate-dependent enzyme</fullName>
    </submittedName>
</protein>
<dbReference type="InterPro" id="IPR000277">
    <property type="entry name" value="Cys/Met-Metab_PyrdxlP-dep_enz"/>
</dbReference>
<dbReference type="SUPFAM" id="SSF53383">
    <property type="entry name" value="PLP-dependent transferases"/>
    <property type="match status" value="1"/>
</dbReference>
<dbReference type="FunFam" id="3.40.640.10:FF:000046">
    <property type="entry name" value="Cystathionine gamma-lyase"/>
    <property type="match status" value="1"/>
</dbReference>
<dbReference type="GO" id="GO:0030170">
    <property type="term" value="F:pyridoxal phosphate binding"/>
    <property type="evidence" value="ECO:0007669"/>
    <property type="project" value="InterPro"/>
</dbReference>
<dbReference type="PIRSF" id="PIRSF001434">
    <property type="entry name" value="CGS"/>
    <property type="match status" value="1"/>
</dbReference>
<dbReference type="GO" id="GO:0016846">
    <property type="term" value="F:carbon-sulfur lyase activity"/>
    <property type="evidence" value="ECO:0007669"/>
    <property type="project" value="TreeGrafter"/>
</dbReference>
<keyword evidence="5" id="KW-0808">Transferase</keyword>
<dbReference type="Proteomes" id="UP000808337">
    <property type="component" value="Unassembled WGS sequence"/>
</dbReference>
<comment type="cofactor">
    <cofactor evidence="1 4">
        <name>pyridoxal 5'-phosphate</name>
        <dbReference type="ChEBI" id="CHEBI:597326"/>
    </cofactor>
</comment>